<accession>A0A0S3RP88</accession>
<evidence type="ECO:0008006" key="3">
    <source>
        <dbReference type="Google" id="ProtNLM"/>
    </source>
</evidence>
<proteinExistence type="predicted"/>
<dbReference type="EMBL" id="AP015036">
    <property type="protein sequence ID" value="BAT82393.1"/>
    <property type="molecule type" value="Genomic_DNA"/>
</dbReference>
<name>A0A0S3RP88_PHAAN</name>
<reference evidence="1 2" key="1">
    <citation type="journal article" date="2015" name="Sci. Rep.">
        <title>The power of single molecule real-time sequencing technology in the de novo assembly of a eukaryotic genome.</title>
        <authorList>
            <person name="Sakai H."/>
            <person name="Naito K."/>
            <person name="Ogiso-Tanaka E."/>
            <person name="Takahashi Y."/>
            <person name="Iseki K."/>
            <person name="Muto C."/>
            <person name="Satou K."/>
            <person name="Teruya K."/>
            <person name="Shiroma A."/>
            <person name="Shimoji M."/>
            <person name="Hirano T."/>
            <person name="Itoh T."/>
            <person name="Kaga A."/>
            <person name="Tomooka N."/>
        </authorList>
    </citation>
    <scope>NUCLEOTIDE SEQUENCE [LARGE SCALE GENOMIC DNA]</scope>
    <source>
        <strain evidence="2">cv. Shumari</strain>
    </source>
</reference>
<dbReference type="Proteomes" id="UP000291084">
    <property type="component" value="Chromosome 3"/>
</dbReference>
<evidence type="ECO:0000313" key="2">
    <source>
        <dbReference type="Proteomes" id="UP000291084"/>
    </source>
</evidence>
<gene>
    <name evidence="1" type="primary">Vigan.03G240600</name>
    <name evidence="1" type="ORF">VIGAN_03240600</name>
</gene>
<protein>
    <recommendedName>
        <fullName evidence="3">Retrotransposon gag domain-containing protein</fullName>
    </recommendedName>
</protein>
<evidence type="ECO:0000313" key="1">
    <source>
        <dbReference type="EMBL" id="BAT82393.1"/>
    </source>
</evidence>
<dbReference type="AlphaFoldDB" id="A0A0S3RP88"/>
<sequence>MAEATRLKDLQAELKTQDSEIQRLLDRFELRDRQQREYNAQKEAENQHRFDQIQATLERLLLEKSTHQQHEESTTNASPGPLNVALPMRNISLEFPHFDGTSSVLSWIFKAEKFFNYHNTPDLARVEIAAMHFEGEVVPWF</sequence>
<organism evidence="1 2">
    <name type="scientific">Vigna angularis var. angularis</name>
    <dbReference type="NCBI Taxonomy" id="157739"/>
    <lineage>
        <taxon>Eukaryota</taxon>
        <taxon>Viridiplantae</taxon>
        <taxon>Streptophyta</taxon>
        <taxon>Embryophyta</taxon>
        <taxon>Tracheophyta</taxon>
        <taxon>Spermatophyta</taxon>
        <taxon>Magnoliopsida</taxon>
        <taxon>eudicotyledons</taxon>
        <taxon>Gunneridae</taxon>
        <taxon>Pentapetalae</taxon>
        <taxon>rosids</taxon>
        <taxon>fabids</taxon>
        <taxon>Fabales</taxon>
        <taxon>Fabaceae</taxon>
        <taxon>Papilionoideae</taxon>
        <taxon>50 kb inversion clade</taxon>
        <taxon>NPAAA clade</taxon>
        <taxon>indigoferoid/millettioid clade</taxon>
        <taxon>Phaseoleae</taxon>
        <taxon>Vigna</taxon>
    </lineage>
</organism>
<keyword evidence="2" id="KW-1185">Reference proteome</keyword>